<feature type="compositionally biased region" description="Low complexity" evidence="5">
    <location>
        <begin position="213"/>
        <end position="265"/>
    </location>
</feature>
<proteinExistence type="predicted"/>
<dbReference type="InterPro" id="IPR007110">
    <property type="entry name" value="Ig-like_dom"/>
</dbReference>
<dbReference type="Gene3D" id="2.60.40.10">
    <property type="entry name" value="Immunoglobulins"/>
    <property type="match status" value="2"/>
</dbReference>
<protein>
    <recommendedName>
        <fullName evidence="6">Ig-like domain-containing protein</fullName>
    </recommendedName>
</protein>
<evidence type="ECO:0000256" key="4">
    <source>
        <dbReference type="ARBA" id="ARBA00023319"/>
    </source>
</evidence>
<comment type="subcellular location">
    <subcellularLocation>
        <location evidence="1">Cytoplasm</location>
    </subcellularLocation>
</comment>
<feature type="domain" description="Ig-like" evidence="6">
    <location>
        <begin position="8"/>
        <end position="97"/>
    </location>
</feature>
<evidence type="ECO:0000256" key="1">
    <source>
        <dbReference type="ARBA" id="ARBA00004496"/>
    </source>
</evidence>
<dbReference type="SUPFAM" id="SSF48726">
    <property type="entry name" value="Immunoglobulin"/>
    <property type="match status" value="2"/>
</dbReference>
<reference evidence="7" key="1">
    <citation type="submission" date="2025-08" db="UniProtKB">
        <authorList>
            <consortium name="Ensembl"/>
        </authorList>
    </citation>
    <scope>IDENTIFICATION</scope>
</reference>
<evidence type="ECO:0000259" key="6">
    <source>
        <dbReference type="PROSITE" id="PS50835"/>
    </source>
</evidence>
<name>A0A8B9RN06_ASTMX</name>
<dbReference type="Proteomes" id="UP000694621">
    <property type="component" value="Unplaced"/>
</dbReference>
<evidence type="ECO:0000256" key="2">
    <source>
        <dbReference type="ARBA" id="ARBA00022490"/>
    </source>
</evidence>
<feature type="compositionally biased region" description="Basic and acidic residues" evidence="5">
    <location>
        <begin position="266"/>
        <end position="276"/>
    </location>
</feature>
<dbReference type="GO" id="GO:0005737">
    <property type="term" value="C:cytoplasm"/>
    <property type="evidence" value="ECO:0007669"/>
    <property type="project" value="UniProtKB-SubCell"/>
</dbReference>
<evidence type="ECO:0000313" key="8">
    <source>
        <dbReference type="Proteomes" id="UP000694621"/>
    </source>
</evidence>
<evidence type="ECO:0000256" key="5">
    <source>
        <dbReference type="SAM" id="MobiDB-lite"/>
    </source>
</evidence>
<dbReference type="PROSITE" id="PS50835">
    <property type="entry name" value="IG_LIKE"/>
    <property type="match status" value="2"/>
</dbReference>
<sequence>MAEDTMRPMFKRLLANIECVEGQSVQFDLRVSGTPPPTLKWEKDGKPLECRPQVEVVQQAVDHHILYIRETLIEDSGTYRVTATNSAGSATATAEVATKKTKATLAAKILTKPQSQTVSLGESVRFTCDIDGEPAPTVSWMFAGRTIVTSQRVRVTTTQYKSTLEISSVEYSDEGNYSVVVENSEGRQEAKFTLTISKPAPKAEVVKSPEPAVKSPEPSVKSPEPSVKSPEPSVKSPEPSVTSPVPSVKSPEPAVTSPVPSVKSPEPSHRPRDVLQ</sequence>
<evidence type="ECO:0000313" key="7">
    <source>
        <dbReference type="Ensembl" id="ENSAMXP00005054337.1"/>
    </source>
</evidence>
<keyword evidence="3" id="KW-1015">Disulfide bond</keyword>
<dbReference type="Pfam" id="PF07679">
    <property type="entry name" value="I-set"/>
    <property type="match status" value="2"/>
</dbReference>
<dbReference type="PANTHER" id="PTHR47633">
    <property type="entry name" value="IMMUNOGLOBULIN"/>
    <property type="match status" value="1"/>
</dbReference>
<dbReference type="PANTHER" id="PTHR47633:SF3">
    <property type="entry name" value="STRIATED MUSCLE PREFERENTIALLY EXPRESSED PROTEIN KINASE"/>
    <property type="match status" value="1"/>
</dbReference>
<dbReference type="InterPro" id="IPR013783">
    <property type="entry name" value="Ig-like_fold"/>
</dbReference>
<dbReference type="GO" id="GO:0004674">
    <property type="term" value="F:protein serine/threonine kinase activity"/>
    <property type="evidence" value="ECO:0007669"/>
    <property type="project" value="UniProtKB-KW"/>
</dbReference>
<dbReference type="InterPro" id="IPR036179">
    <property type="entry name" value="Ig-like_dom_sf"/>
</dbReference>
<dbReference type="SMART" id="SM00408">
    <property type="entry name" value="IGc2"/>
    <property type="match status" value="2"/>
</dbReference>
<dbReference type="InterPro" id="IPR003599">
    <property type="entry name" value="Ig_sub"/>
</dbReference>
<dbReference type="FunFam" id="2.60.40.10:FF:001477">
    <property type="entry name" value="Titin b"/>
    <property type="match status" value="1"/>
</dbReference>
<evidence type="ECO:0000256" key="3">
    <source>
        <dbReference type="ARBA" id="ARBA00023157"/>
    </source>
</evidence>
<dbReference type="AlphaFoldDB" id="A0A8B9RN06"/>
<dbReference type="InterPro" id="IPR013098">
    <property type="entry name" value="Ig_I-set"/>
</dbReference>
<feature type="domain" description="Ig-like" evidence="6">
    <location>
        <begin position="107"/>
        <end position="195"/>
    </location>
</feature>
<keyword evidence="2" id="KW-0963">Cytoplasm</keyword>
<dbReference type="Ensembl" id="ENSAMXT00005058750.1">
    <property type="protein sequence ID" value="ENSAMXP00005054337.1"/>
    <property type="gene ID" value="ENSAMXG00005024302.1"/>
</dbReference>
<feature type="region of interest" description="Disordered" evidence="5">
    <location>
        <begin position="202"/>
        <end position="276"/>
    </location>
</feature>
<accession>A0A8B9RN06</accession>
<keyword evidence="4" id="KW-0393">Immunoglobulin domain</keyword>
<dbReference type="SMART" id="SM00409">
    <property type="entry name" value="IG"/>
    <property type="match status" value="2"/>
</dbReference>
<dbReference type="InterPro" id="IPR003598">
    <property type="entry name" value="Ig_sub2"/>
</dbReference>
<organism evidence="7 8">
    <name type="scientific">Astyanax mexicanus</name>
    <name type="common">Blind cave fish</name>
    <name type="synonym">Astyanax fasciatus mexicanus</name>
    <dbReference type="NCBI Taxonomy" id="7994"/>
    <lineage>
        <taxon>Eukaryota</taxon>
        <taxon>Metazoa</taxon>
        <taxon>Chordata</taxon>
        <taxon>Craniata</taxon>
        <taxon>Vertebrata</taxon>
        <taxon>Euteleostomi</taxon>
        <taxon>Actinopterygii</taxon>
        <taxon>Neopterygii</taxon>
        <taxon>Teleostei</taxon>
        <taxon>Ostariophysi</taxon>
        <taxon>Characiformes</taxon>
        <taxon>Characoidei</taxon>
        <taxon>Acestrorhamphidae</taxon>
        <taxon>Acestrorhamphinae</taxon>
        <taxon>Astyanax</taxon>
    </lineage>
</organism>
<dbReference type="FunFam" id="2.60.40.10:FF:000425">
    <property type="entry name" value="Myosin light chain kinase"/>
    <property type="match status" value="1"/>
</dbReference>